<dbReference type="EMBL" id="MU004436">
    <property type="protein sequence ID" value="KAF2651064.1"/>
    <property type="molecule type" value="Genomic_DNA"/>
</dbReference>
<evidence type="ECO:0000313" key="2">
    <source>
        <dbReference type="EMBL" id="KAF2651064.1"/>
    </source>
</evidence>
<proteinExistence type="predicted"/>
<evidence type="ECO:0000313" key="3">
    <source>
        <dbReference type="Proteomes" id="UP000799324"/>
    </source>
</evidence>
<gene>
    <name evidence="2" type="ORF">K491DRAFT_105494</name>
</gene>
<reference evidence="2" key="1">
    <citation type="journal article" date="2020" name="Stud. Mycol.">
        <title>101 Dothideomycetes genomes: a test case for predicting lifestyles and emergence of pathogens.</title>
        <authorList>
            <person name="Haridas S."/>
            <person name="Albert R."/>
            <person name="Binder M."/>
            <person name="Bloem J."/>
            <person name="Labutti K."/>
            <person name="Salamov A."/>
            <person name="Andreopoulos B."/>
            <person name="Baker S."/>
            <person name="Barry K."/>
            <person name="Bills G."/>
            <person name="Bluhm B."/>
            <person name="Cannon C."/>
            <person name="Castanera R."/>
            <person name="Culley D."/>
            <person name="Daum C."/>
            <person name="Ezra D."/>
            <person name="Gonzalez J."/>
            <person name="Henrissat B."/>
            <person name="Kuo A."/>
            <person name="Liang C."/>
            <person name="Lipzen A."/>
            <person name="Lutzoni F."/>
            <person name="Magnuson J."/>
            <person name="Mondo S."/>
            <person name="Nolan M."/>
            <person name="Ohm R."/>
            <person name="Pangilinan J."/>
            <person name="Park H.-J."/>
            <person name="Ramirez L."/>
            <person name="Alfaro M."/>
            <person name="Sun H."/>
            <person name="Tritt A."/>
            <person name="Yoshinaga Y."/>
            <person name="Zwiers L.-H."/>
            <person name="Turgeon B."/>
            <person name="Goodwin S."/>
            <person name="Spatafora J."/>
            <person name="Crous P."/>
            <person name="Grigoriev I."/>
        </authorList>
    </citation>
    <scope>NUCLEOTIDE SEQUENCE</scope>
    <source>
        <strain evidence="2">CBS 122681</strain>
    </source>
</reference>
<keyword evidence="3" id="KW-1185">Reference proteome</keyword>
<name>A0A6A6SXX6_9PLEO</name>
<evidence type="ECO:0000256" key="1">
    <source>
        <dbReference type="SAM" id="MobiDB-lite"/>
    </source>
</evidence>
<feature type="region of interest" description="Disordered" evidence="1">
    <location>
        <begin position="22"/>
        <end position="63"/>
    </location>
</feature>
<dbReference type="Proteomes" id="UP000799324">
    <property type="component" value="Unassembled WGS sequence"/>
</dbReference>
<feature type="compositionally biased region" description="Polar residues" evidence="1">
    <location>
        <begin position="41"/>
        <end position="50"/>
    </location>
</feature>
<protein>
    <submittedName>
        <fullName evidence="2">Uncharacterized protein</fullName>
    </submittedName>
</protein>
<sequence length="282" mass="30174">MEGQHRQAHRPRIPRAVAARLRACAPAGKPMRKSPARPCLPQSSADQPSQHRPRRPVQCSSSASVLASAKRPLPFTGLRSVVVAGWPTTPIPPQAHLTLPTRPEVILDCAAPAACRGRAQRAPQKISTTRLLGTAACTLRAHLSTLCRPHLSNLAAVSSQRQTHCELAPARPRSSSSARSQQVPCSSAESVCQASQWPAAFTAHSPQRASPPGRTAARAVRLSPVSVSPLSLRPACFRARCRESCAAASLDERTLPLLPATLPQHRYRSVSPPPAPRVRSLS</sequence>
<accession>A0A6A6SXX6</accession>
<organism evidence="2 3">
    <name type="scientific">Lophiostoma macrostomum CBS 122681</name>
    <dbReference type="NCBI Taxonomy" id="1314788"/>
    <lineage>
        <taxon>Eukaryota</taxon>
        <taxon>Fungi</taxon>
        <taxon>Dikarya</taxon>
        <taxon>Ascomycota</taxon>
        <taxon>Pezizomycotina</taxon>
        <taxon>Dothideomycetes</taxon>
        <taxon>Pleosporomycetidae</taxon>
        <taxon>Pleosporales</taxon>
        <taxon>Lophiostomataceae</taxon>
        <taxon>Lophiostoma</taxon>
    </lineage>
</organism>
<dbReference type="AlphaFoldDB" id="A0A6A6SXX6"/>